<dbReference type="Proteomes" id="UP001432075">
    <property type="component" value="Chromosome"/>
</dbReference>
<evidence type="ECO:0000313" key="3">
    <source>
        <dbReference type="Proteomes" id="UP001432075"/>
    </source>
</evidence>
<dbReference type="GeneID" id="91412340"/>
<organism evidence="2 3">
    <name type="scientific">Streptomyces goshikiensis</name>
    <dbReference type="NCBI Taxonomy" id="1942"/>
    <lineage>
        <taxon>Bacteria</taxon>
        <taxon>Bacillati</taxon>
        <taxon>Actinomycetota</taxon>
        <taxon>Actinomycetes</taxon>
        <taxon>Kitasatosporales</taxon>
        <taxon>Streptomycetaceae</taxon>
        <taxon>Streptomyces</taxon>
    </lineage>
</organism>
<evidence type="ECO:0000313" key="2">
    <source>
        <dbReference type="EMBL" id="WUO45929.1"/>
    </source>
</evidence>
<name>A0ABZ1RIW6_9ACTN</name>
<gene>
    <name evidence="2" type="ORF">OHU17_08815</name>
</gene>
<keyword evidence="3" id="KW-1185">Reference proteome</keyword>
<feature type="region of interest" description="Disordered" evidence="1">
    <location>
        <begin position="37"/>
        <end position="64"/>
    </location>
</feature>
<sequence>MHEPADADRPGHVESDLVDLTGVSLAAVRGVPSPLRNARLLTQARRPRSNAMGGGNPPRSHEAA</sequence>
<dbReference type="RefSeq" id="WP_037798422.1">
    <property type="nucleotide sequence ID" value="NZ_BMVE01000002.1"/>
</dbReference>
<protein>
    <submittedName>
        <fullName evidence="2">Aldo/keto reductase</fullName>
    </submittedName>
</protein>
<evidence type="ECO:0000256" key="1">
    <source>
        <dbReference type="SAM" id="MobiDB-lite"/>
    </source>
</evidence>
<dbReference type="EMBL" id="CP108057">
    <property type="protein sequence ID" value="WUO45929.1"/>
    <property type="molecule type" value="Genomic_DNA"/>
</dbReference>
<proteinExistence type="predicted"/>
<accession>A0ABZ1RIW6</accession>
<reference evidence="2" key="1">
    <citation type="submission" date="2022-10" db="EMBL/GenBank/DDBJ databases">
        <title>The complete genomes of actinobacterial strains from the NBC collection.</title>
        <authorList>
            <person name="Joergensen T.S."/>
            <person name="Alvarez Arevalo M."/>
            <person name="Sterndorff E.B."/>
            <person name="Faurdal D."/>
            <person name="Vuksanovic O."/>
            <person name="Mourched A.-S."/>
            <person name="Charusanti P."/>
            <person name="Shaw S."/>
            <person name="Blin K."/>
            <person name="Weber T."/>
        </authorList>
    </citation>
    <scope>NUCLEOTIDE SEQUENCE</scope>
    <source>
        <strain evidence="2">NBC_00283</strain>
    </source>
</reference>